<evidence type="ECO:0000313" key="4">
    <source>
        <dbReference type="Proteomes" id="UP000659697"/>
    </source>
</evidence>
<keyword evidence="1" id="KW-0732">Signal</keyword>
<dbReference type="RefSeq" id="WP_189433317.1">
    <property type="nucleotide sequence ID" value="NZ_BNAO01000006.1"/>
</dbReference>
<dbReference type="PROSITE" id="PS51257">
    <property type="entry name" value="PROKAR_LIPOPROTEIN"/>
    <property type="match status" value="1"/>
</dbReference>
<dbReference type="InterPro" id="IPR031712">
    <property type="entry name" value="DUF5077"/>
</dbReference>
<dbReference type="Pfam" id="PF11958">
    <property type="entry name" value="DUF3472"/>
    <property type="match status" value="1"/>
</dbReference>
<organism evidence="3 4">
    <name type="scientific">Alishewanella longhuensis</name>
    <dbReference type="NCBI Taxonomy" id="1091037"/>
    <lineage>
        <taxon>Bacteria</taxon>
        <taxon>Pseudomonadati</taxon>
        <taxon>Pseudomonadota</taxon>
        <taxon>Gammaproteobacteria</taxon>
        <taxon>Alteromonadales</taxon>
        <taxon>Alteromonadaceae</taxon>
        <taxon>Alishewanella</taxon>
    </lineage>
</organism>
<reference evidence="4" key="1">
    <citation type="journal article" date="2019" name="Int. J. Syst. Evol. Microbiol.">
        <title>The Global Catalogue of Microorganisms (GCM) 10K type strain sequencing project: providing services to taxonomists for standard genome sequencing and annotation.</title>
        <authorList>
            <consortium name="The Broad Institute Genomics Platform"/>
            <consortium name="The Broad Institute Genome Sequencing Center for Infectious Disease"/>
            <person name="Wu L."/>
            <person name="Ma J."/>
        </authorList>
    </citation>
    <scope>NUCLEOTIDE SEQUENCE [LARGE SCALE GENOMIC DNA]</scope>
    <source>
        <strain evidence="4">CGMCC 1.7003</strain>
    </source>
</reference>
<evidence type="ECO:0000256" key="1">
    <source>
        <dbReference type="SAM" id="SignalP"/>
    </source>
</evidence>
<evidence type="ECO:0000313" key="3">
    <source>
        <dbReference type="EMBL" id="GHG72391.1"/>
    </source>
</evidence>
<proteinExistence type="predicted"/>
<feature type="chain" id="PRO_5045629901" description="DUF5077 domain-containing protein" evidence="1">
    <location>
        <begin position="21"/>
        <end position="441"/>
    </location>
</feature>
<accession>A0ABQ3L418</accession>
<name>A0ABQ3L418_9ALTE</name>
<sequence>MLIKQLMTVALLGGSFLLSGCGGDSATQAADSNQQAPAPILPHSLALAANSWVKANPAASKTIMQEDGIRNWRYGDQVISSFIHLSQTGELELAISGKIASGQSTIEVSLAGQTKSVTLNSSTEQQYAIGTFSISTPGYQEIQLRGVASSSDTFGELTRLSFGGSAASGASFIRDEVYWGRRGPSVHLSYQLPEATPIRYFYSEMQVPAGQDVIGSFYMANGFADGYFGIQVNSASERRVLFSVWSPYQTDDPSTIPAHLQVKLLRKGEQVVTGEFGNEGSGGQSFLRYPWQAGTTYQFLLKAEPQADNYTHYTAWFFAPDQAKWQLIASFSRPETQRNIERPHAFLENFIPEMGDTTRSVYFPSQWFADAAGNWYPNLHASFSVDDTGRRGNRLDFAGTYTEQGLMLQNCGFFNQSTQPGMQWQVTPKRPQPAIDFTKLP</sequence>
<dbReference type="EMBL" id="BNAO01000006">
    <property type="protein sequence ID" value="GHG72391.1"/>
    <property type="molecule type" value="Genomic_DNA"/>
</dbReference>
<dbReference type="InterPro" id="IPR021862">
    <property type="entry name" value="DUF3472"/>
</dbReference>
<protein>
    <recommendedName>
        <fullName evidence="2">DUF5077 domain-containing protein</fullName>
    </recommendedName>
</protein>
<feature type="domain" description="DUF5077" evidence="2">
    <location>
        <begin position="46"/>
        <end position="166"/>
    </location>
</feature>
<feature type="signal peptide" evidence="1">
    <location>
        <begin position="1"/>
        <end position="20"/>
    </location>
</feature>
<gene>
    <name evidence="3" type="ORF">GCM10010919_24610</name>
</gene>
<dbReference type="Proteomes" id="UP000659697">
    <property type="component" value="Unassembled WGS sequence"/>
</dbReference>
<dbReference type="Pfam" id="PF16871">
    <property type="entry name" value="DUF5077"/>
    <property type="match status" value="1"/>
</dbReference>
<keyword evidence="4" id="KW-1185">Reference proteome</keyword>
<comment type="caution">
    <text evidence="3">The sequence shown here is derived from an EMBL/GenBank/DDBJ whole genome shotgun (WGS) entry which is preliminary data.</text>
</comment>
<evidence type="ECO:0000259" key="2">
    <source>
        <dbReference type="Pfam" id="PF16871"/>
    </source>
</evidence>